<proteinExistence type="predicted"/>
<gene>
    <name evidence="2" type="primary">LOC142176271</name>
</gene>
<dbReference type="Proteomes" id="UP000790787">
    <property type="component" value="Chromosome 22"/>
</dbReference>
<dbReference type="RefSeq" id="XP_075099503.1">
    <property type="nucleotide sequence ID" value="XM_075243402.1"/>
</dbReference>
<protein>
    <submittedName>
        <fullName evidence="2">Uncharacterized protein LOC142176271</fullName>
    </submittedName>
</protein>
<keyword evidence="1" id="KW-1185">Reference proteome</keyword>
<name>A0AC58TQJ5_TOBAC</name>
<evidence type="ECO:0000313" key="2">
    <source>
        <dbReference type="RefSeq" id="XP_075099503.1"/>
    </source>
</evidence>
<sequence length="1000" mass="116443">MYGDIFQKITSLEEVVIVHEAQFERFPTYQNRERLQKVQAELIRYLALEEEFWKQKSGMTWFQDGDRNTKFFHAQVNGRRRRLQLKQIQDTNGNWLEGNNDMADEAVRFFKEQLQEETTTMSFDILEHVPTLVDYAQNVELIKQPTKEEVRHVVFGLNGDSARGPDGFTGCFFHTCWDIIAEDMVNMVHAFFNGHELPRHITHTNLVLLPKKKEVVTFSDMRPISLSNFVNKIFSRVVHERLAVLLPNIVSEEQAGFVKGRSIVENVLLTQEIITDIRLRTKAGPNVVIKLDMAKAYDRVSCLMVSLNRQEGKQGDLISPTLFILAAKALSRGLNTVHRNLHFNGFGLPKWSPKINHLSYADDIIIFSSSDATSLSLIMKVLAEYEAASGQLINKGKSAFYLHHSAGEEIVDKVQRITGFNKQEFPFTYLGCPIFYARRRMEYYQDLMTKVLDKLQDWKGKMLSTGGRAVLISHVLQTMPIHLLASVNPPRYVINKLHKIFAQFFWSNTVGVSNRHWASWNNLCLPCEEGGVGFRSFHAVSSALFCKLWWNFRTKPSLWSSYMSQKYCKKLNPMIVPWRNGSHVWRKMLECRDLIEHQILWKPKMGSALFSFKNWTGIGALYFVTTPDFVCDESIQNIYDVVVNDQWDEFKIREILPEQLVNHILLHIKPPIEHDALDKPLWMLESTGEFSVKSSWDYVRIRNQPSNAYIFIWVQGLPFKISFFMWKLWKNKLPLDDFLRRIGYLMASKCWCCTEPHEETMQHLFCGSYVATKIWKYFLGHAEINANGITLHQAITKCWTAEVIPRLKPILQALPAVIVWELWKRRNSYKHGEPVTINRVINQISTSMQSLVKFRKPSIQTVPHRWPELLNKMESYMPKLKYTKAHAKTIKVATRKSDLFKVRQKENDMLREFISRLQMEQMDLPLVTDDWVVQAFTQGLNIWSSIALQQLKKNLIEYPAITWADVNNRYPSKIRVEDNQLGAPSGSFYTNRPMDRIMRY</sequence>
<accession>A0AC58TQJ5</accession>
<reference evidence="2" key="2">
    <citation type="submission" date="2025-08" db="UniProtKB">
        <authorList>
            <consortium name="RefSeq"/>
        </authorList>
    </citation>
    <scope>IDENTIFICATION</scope>
    <source>
        <tissue evidence="2">Leaf</tissue>
    </source>
</reference>
<reference evidence="1" key="1">
    <citation type="journal article" date="2014" name="Nat. Commun.">
        <title>The tobacco genome sequence and its comparison with those of tomato and potato.</title>
        <authorList>
            <person name="Sierro N."/>
            <person name="Battey J.N."/>
            <person name="Ouadi S."/>
            <person name="Bakaher N."/>
            <person name="Bovet L."/>
            <person name="Willig A."/>
            <person name="Goepfert S."/>
            <person name="Peitsch M.C."/>
            <person name="Ivanov N.V."/>
        </authorList>
    </citation>
    <scope>NUCLEOTIDE SEQUENCE [LARGE SCALE GENOMIC DNA]</scope>
</reference>
<organism evidence="1 2">
    <name type="scientific">Nicotiana tabacum</name>
    <name type="common">Common tobacco</name>
    <dbReference type="NCBI Taxonomy" id="4097"/>
    <lineage>
        <taxon>Eukaryota</taxon>
        <taxon>Viridiplantae</taxon>
        <taxon>Streptophyta</taxon>
        <taxon>Embryophyta</taxon>
        <taxon>Tracheophyta</taxon>
        <taxon>Spermatophyta</taxon>
        <taxon>Magnoliopsida</taxon>
        <taxon>eudicotyledons</taxon>
        <taxon>Gunneridae</taxon>
        <taxon>Pentapetalae</taxon>
        <taxon>asterids</taxon>
        <taxon>lamiids</taxon>
        <taxon>Solanales</taxon>
        <taxon>Solanaceae</taxon>
        <taxon>Nicotianoideae</taxon>
        <taxon>Nicotianeae</taxon>
        <taxon>Nicotiana</taxon>
    </lineage>
</organism>
<evidence type="ECO:0000313" key="1">
    <source>
        <dbReference type="Proteomes" id="UP000790787"/>
    </source>
</evidence>